<dbReference type="SUPFAM" id="SSF52402">
    <property type="entry name" value="Adenine nucleotide alpha hydrolases-like"/>
    <property type="match status" value="2"/>
</dbReference>
<dbReference type="Pfam" id="PF00582">
    <property type="entry name" value="Usp"/>
    <property type="match status" value="2"/>
</dbReference>
<dbReference type="AlphaFoldDB" id="A0A967EUR5"/>
<gene>
    <name evidence="6" type="ORF">HBA54_02285</name>
</gene>
<reference evidence="6" key="1">
    <citation type="submission" date="2020-03" db="EMBL/GenBank/DDBJ databases">
        <title>Genome of Pelagibius litoralis DSM 21314T.</title>
        <authorList>
            <person name="Wang G."/>
        </authorList>
    </citation>
    <scope>NUCLEOTIDE SEQUENCE</scope>
    <source>
        <strain evidence="6">DSM 21314</strain>
    </source>
</reference>
<evidence type="ECO:0000256" key="3">
    <source>
        <dbReference type="ARBA" id="ARBA00022490"/>
    </source>
</evidence>
<protein>
    <submittedName>
        <fullName evidence="6">Universal stress protein</fullName>
    </submittedName>
</protein>
<sequence length="322" mass="35865">MKRFKNILYVADSSGIVLQAFHHAVGLAERNKARLTVILVMERIPAYLTRLTSPTLREAQVKELQATVERLAAWAAGRVEIESRIIEGTPFLEVIRAVLRNRHDLVIKSVGSDAGAVDWLFGSLDMNLLRKCPCPVWLIKANGPLPIRRVMACVDFSDLDHAGADTAEPLNRMVLEMAGSLAFVEQSEFHVVHAWDAIGEALMRGTRAGADEEEVDRYINEVRLEHRHWLCQLLHKAREWIGLETYDAVDPKTHVPKGRASDIIPRLAHELRIDVLVMGTVARTGIPGLIIGNTAENVLYRINCSVLAIKPPGFVTPVTLDD</sequence>
<dbReference type="InterPro" id="IPR006016">
    <property type="entry name" value="UspA"/>
</dbReference>
<dbReference type="EMBL" id="JAAQPH010000002">
    <property type="protein sequence ID" value="NIA67412.1"/>
    <property type="molecule type" value="Genomic_DNA"/>
</dbReference>
<organism evidence="6 7">
    <name type="scientific">Pelagibius litoralis</name>
    <dbReference type="NCBI Taxonomy" id="374515"/>
    <lineage>
        <taxon>Bacteria</taxon>
        <taxon>Pseudomonadati</taxon>
        <taxon>Pseudomonadota</taxon>
        <taxon>Alphaproteobacteria</taxon>
        <taxon>Rhodospirillales</taxon>
        <taxon>Rhodovibrionaceae</taxon>
        <taxon>Pelagibius</taxon>
    </lineage>
</organism>
<evidence type="ECO:0000313" key="7">
    <source>
        <dbReference type="Proteomes" id="UP000761264"/>
    </source>
</evidence>
<feature type="domain" description="UspA" evidence="5">
    <location>
        <begin position="148"/>
        <end position="310"/>
    </location>
</feature>
<evidence type="ECO:0000256" key="4">
    <source>
        <dbReference type="ARBA" id="ARBA00037131"/>
    </source>
</evidence>
<dbReference type="Proteomes" id="UP000761264">
    <property type="component" value="Unassembled WGS sequence"/>
</dbReference>
<keyword evidence="7" id="KW-1185">Reference proteome</keyword>
<proteinExistence type="inferred from homology"/>
<evidence type="ECO:0000313" key="6">
    <source>
        <dbReference type="EMBL" id="NIA67412.1"/>
    </source>
</evidence>
<dbReference type="RefSeq" id="WP_167220962.1">
    <property type="nucleotide sequence ID" value="NZ_JAAQPH010000002.1"/>
</dbReference>
<name>A0A967EUR5_9PROT</name>
<accession>A0A967EUR5</accession>
<evidence type="ECO:0000256" key="2">
    <source>
        <dbReference type="ARBA" id="ARBA00008791"/>
    </source>
</evidence>
<feature type="domain" description="UspA" evidence="5">
    <location>
        <begin position="4"/>
        <end position="140"/>
    </location>
</feature>
<evidence type="ECO:0000256" key="1">
    <source>
        <dbReference type="ARBA" id="ARBA00004496"/>
    </source>
</evidence>
<dbReference type="PANTHER" id="PTHR47892:SF1">
    <property type="entry name" value="UNIVERSAL STRESS PROTEIN E"/>
    <property type="match status" value="1"/>
</dbReference>
<dbReference type="Gene3D" id="3.40.50.12370">
    <property type="match status" value="1"/>
</dbReference>
<dbReference type="PANTHER" id="PTHR47892">
    <property type="entry name" value="UNIVERSAL STRESS PROTEIN E"/>
    <property type="match status" value="1"/>
</dbReference>
<comment type="similarity">
    <text evidence="2">Belongs to the universal stress protein A family.</text>
</comment>
<dbReference type="InterPro" id="IPR006015">
    <property type="entry name" value="Universal_stress_UspA"/>
</dbReference>
<dbReference type="PRINTS" id="PR01438">
    <property type="entry name" value="UNVRSLSTRESS"/>
</dbReference>
<evidence type="ECO:0000259" key="5">
    <source>
        <dbReference type="Pfam" id="PF00582"/>
    </source>
</evidence>
<comment type="subcellular location">
    <subcellularLocation>
        <location evidence="1">Cytoplasm</location>
    </subcellularLocation>
</comment>
<comment type="function">
    <text evidence="4">Required for resistance to DNA-damaging agents.</text>
</comment>
<dbReference type="GO" id="GO:0005737">
    <property type="term" value="C:cytoplasm"/>
    <property type="evidence" value="ECO:0007669"/>
    <property type="project" value="UniProtKB-SubCell"/>
</dbReference>
<comment type="caution">
    <text evidence="6">The sequence shown here is derived from an EMBL/GenBank/DDBJ whole genome shotgun (WGS) entry which is preliminary data.</text>
</comment>
<keyword evidence="3" id="KW-0963">Cytoplasm</keyword>